<dbReference type="InterPro" id="IPR017853">
    <property type="entry name" value="GH"/>
</dbReference>
<evidence type="ECO:0000256" key="4">
    <source>
        <dbReference type="ARBA" id="ARBA00013303"/>
    </source>
</evidence>
<evidence type="ECO:0000259" key="9">
    <source>
        <dbReference type="SMART" id="SM01038"/>
    </source>
</evidence>
<organism evidence="10 11">
    <name type="scientific">Neobacillus kokaensis</name>
    <dbReference type="NCBI Taxonomy" id="2759023"/>
    <lineage>
        <taxon>Bacteria</taxon>
        <taxon>Bacillati</taxon>
        <taxon>Bacillota</taxon>
        <taxon>Bacilli</taxon>
        <taxon>Bacillales</taxon>
        <taxon>Bacillaceae</taxon>
        <taxon>Neobacillus</taxon>
    </lineage>
</organism>
<name>A0ABQ3N2F2_9BACI</name>
<dbReference type="EMBL" id="BNDS01000004">
    <property type="protein sequence ID" value="GHH97822.1"/>
    <property type="molecule type" value="Genomic_DNA"/>
</dbReference>
<dbReference type="Pfam" id="PF02836">
    <property type="entry name" value="Glyco_hydro_2_C"/>
    <property type="match status" value="1"/>
</dbReference>
<comment type="catalytic activity">
    <reaction evidence="1 8">
        <text>Hydrolysis of terminal non-reducing beta-D-galactose residues in beta-D-galactosides.</text>
        <dbReference type="EC" id="3.2.1.23"/>
    </reaction>
</comment>
<dbReference type="InterPro" id="IPR006103">
    <property type="entry name" value="Glyco_hydro_2_cat"/>
</dbReference>
<dbReference type="InterPro" id="IPR011013">
    <property type="entry name" value="Gal_mutarotase_sf_dom"/>
</dbReference>
<dbReference type="PANTHER" id="PTHR46323:SF2">
    <property type="entry name" value="BETA-GALACTOSIDASE"/>
    <property type="match status" value="1"/>
</dbReference>
<dbReference type="SUPFAM" id="SSF49303">
    <property type="entry name" value="beta-Galactosidase/glucuronidase domain"/>
    <property type="match status" value="2"/>
</dbReference>
<dbReference type="InterPro" id="IPR014718">
    <property type="entry name" value="GH-type_carb-bd"/>
</dbReference>
<dbReference type="SUPFAM" id="SSF51445">
    <property type="entry name" value="(Trans)glycosidases"/>
    <property type="match status" value="1"/>
</dbReference>
<dbReference type="Gene3D" id="2.70.98.10">
    <property type="match status" value="1"/>
</dbReference>
<dbReference type="Pfam" id="PF00703">
    <property type="entry name" value="Glyco_hydro_2"/>
    <property type="match status" value="1"/>
</dbReference>
<sequence length="1035" mass="118723">MLKVKEKFVYTPPKNGYPEWNNNPEIFQLNCLPAHATSMPFLSVKDAITLDRLESSFCKCLNGEWKFSFSENPANRNPDFFKMGFDECEMKPIQVPSHWQFQGYDYPQYTNVRYPWEEQEVLKPPFAPTKYNPVGQYITYFDIPKDWGDQPVYIHFAGVESAFYVWINGDLVGYSEDSFTPSEFDLTPYLVEGTNKLAVEVYRWSDASWLEDQDFWRLSGIFRDVYLYTTPLVHVSDYFVRTDLDENYKDAELVVNMKVSNYGSMFEEPVTIEAHLIDHTGYKVFSEVMVERHIQTVEENELCFLKKISSPLLWSAEQPMLYTFVITVKTIDGSILEAQSCKVGFRKFELKDGLMLINGKRILFNGVNRHEFSHLRGRSVTKEDMLHDVIEMKKHNINAVRTSHYPNHPYWYDLCDQYGLYVIDETNLETHGTWSYGQNQIQNAIPGDKEEWTANVIDRCHSMLHRDKNHPCILIWSLGNESFGGTNFIKMKDHIKKEDPTRLVHYEGVAHYRASSEASEIESMMYEHPSKLEAYALSAESSEVPLKPYIICEYAHAMGNSVGNLYQYTDLFNKYPILQGGFIWDYKDQAIQTISETGTPYLAYGGDFGESPNDGNFCGNGLLFADGSLTPKIFEVKKCYQPIDVRIEHDVFTVINKHLFTDVNEYEARWTILKDGEEIASESISISCKPLSSTLIDLKNVLSKYVMDDHEYIITISFHTVKDSLWAQKGYEIAFDQFVLTNRIIAQRVPSMSIKRIEKTNDNLKIEGETFSVIVSKTSGFITSFVKQGVEILAEPIVPNFWRALTDNDRGNKLGERTGIWEQAGKTAVLQQMDVEEMDKTVHIKTVLQLQTSPASVCSIDYEITGDGEIHVAFELQPGDGLPEIPEIGMILPLVKSFEAISWYGKGPHENYWDREKGAKIGRYVSTVENEFTPYLKPQENGNKIGVRSFEIGDGRGIILRVSSDSLLEINAGAYSATELQEAAHTYQLPERTKTYLRVNHKQMGIGGDDSWAAKTHPEFTLYSDHTYQYSFTLH</sequence>
<dbReference type="PANTHER" id="PTHR46323">
    <property type="entry name" value="BETA-GALACTOSIDASE"/>
    <property type="match status" value="1"/>
</dbReference>
<gene>
    <name evidence="10" type="primary">lacZ</name>
    <name evidence="10" type="ORF">AM1BK_13650</name>
</gene>
<proteinExistence type="inferred from homology"/>
<dbReference type="Pfam" id="PF16353">
    <property type="entry name" value="LacZ_4"/>
    <property type="match status" value="1"/>
</dbReference>
<dbReference type="PROSITE" id="PS00719">
    <property type="entry name" value="GLYCOSYL_HYDROL_F2_1"/>
    <property type="match status" value="1"/>
</dbReference>
<comment type="similarity">
    <text evidence="2 8">Belongs to the glycosyl hydrolase 2 family.</text>
</comment>
<accession>A0ABQ3N2F2</accession>
<evidence type="ECO:0000256" key="7">
    <source>
        <dbReference type="ARBA" id="ARBA00032230"/>
    </source>
</evidence>
<keyword evidence="11" id="KW-1185">Reference proteome</keyword>
<dbReference type="InterPro" id="IPR004199">
    <property type="entry name" value="B-gal_small/dom_5"/>
</dbReference>
<evidence type="ECO:0000256" key="6">
    <source>
        <dbReference type="ARBA" id="ARBA00023295"/>
    </source>
</evidence>
<dbReference type="SUPFAM" id="SSF74650">
    <property type="entry name" value="Galactose mutarotase-like"/>
    <property type="match status" value="1"/>
</dbReference>
<protein>
    <recommendedName>
        <fullName evidence="4 8">Beta-galactosidase</fullName>
        <ecNumber evidence="3 8">3.2.1.23</ecNumber>
    </recommendedName>
    <alternativeName>
        <fullName evidence="7 8">Lactase</fullName>
    </alternativeName>
</protein>
<dbReference type="Pfam" id="PF02929">
    <property type="entry name" value="Bgal_small_N"/>
    <property type="match status" value="1"/>
</dbReference>
<dbReference type="InterPro" id="IPR008979">
    <property type="entry name" value="Galactose-bd-like_sf"/>
</dbReference>
<dbReference type="InterPro" id="IPR006101">
    <property type="entry name" value="Glyco_hydro_2"/>
</dbReference>
<evidence type="ECO:0000313" key="11">
    <source>
        <dbReference type="Proteomes" id="UP000637074"/>
    </source>
</evidence>
<feature type="domain" description="Beta galactosidase small chain/" evidence="9">
    <location>
        <begin position="765"/>
        <end position="1035"/>
    </location>
</feature>
<dbReference type="Pfam" id="PF02837">
    <property type="entry name" value="Glyco_hydro_2_N"/>
    <property type="match status" value="1"/>
</dbReference>
<dbReference type="SUPFAM" id="SSF49785">
    <property type="entry name" value="Galactose-binding domain-like"/>
    <property type="match status" value="1"/>
</dbReference>
<evidence type="ECO:0000256" key="1">
    <source>
        <dbReference type="ARBA" id="ARBA00001412"/>
    </source>
</evidence>
<dbReference type="EC" id="3.2.1.23" evidence="3 8"/>
<evidence type="ECO:0000313" key="10">
    <source>
        <dbReference type="EMBL" id="GHH97822.1"/>
    </source>
</evidence>
<evidence type="ECO:0000256" key="2">
    <source>
        <dbReference type="ARBA" id="ARBA00007401"/>
    </source>
</evidence>
<dbReference type="RefSeq" id="WP_191271060.1">
    <property type="nucleotide sequence ID" value="NZ_BNDS01000004.1"/>
</dbReference>
<reference evidence="10 11" key="1">
    <citation type="journal article" date="2022" name="Int. J. Syst. Evol. Microbiol.">
        <title>Neobacillus kokaensis sp. nov., isolated from soil.</title>
        <authorList>
            <person name="Yuki K."/>
            <person name="Matsubara H."/>
            <person name="Yamaguchi S."/>
        </authorList>
    </citation>
    <scope>NUCLEOTIDE SEQUENCE [LARGE SCALE GENOMIC DNA]</scope>
    <source>
        <strain evidence="10 11">LOB 377</strain>
    </source>
</reference>
<dbReference type="InterPro" id="IPR050347">
    <property type="entry name" value="Bact_Beta-galactosidase"/>
</dbReference>
<dbReference type="InterPro" id="IPR013783">
    <property type="entry name" value="Ig-like_fold"/>
</dbReference>
<comment type="caution">
    <text evidence="10">The sequence shown here is derived from an EMBL/GenBank/DDBJ whole genome shotgun (WGS) entry which is preliminary data.</text>
</comment>
<dbReference type="InterPro" id="IPR023230">
    <property type="entry name" value="Glyco_hydro_2_CS"/>
</dbReference>
<dbReference type="Gene3D" id="2.60.40.10">
    <property type="entry name" value="Immunoglobulins"/>
    <property type="match status" value="2"/>
</dbReference>
<dbReference type="SMART" id="SM01038">
    <property type="entry name" value="Bgal_small_N"/>
    <property type="match status" value="1"/>
</dbReference>
<evidence type="ECO:0000256" key="3">
    <source>
        <dbReference type="ARBA" id="ARBA00012756"/>
    </source>
</evidence>
<dbReference type="PRINTS" id="PR00132">
    <property type="entry name" value="GLHYDRLASE2"/>
</dbReference>
<dbReference type="Proteomes" id="UP000637074">
    <property type="component" value="Unassembled WGS sequence"/>
</dbReference>
<keyword evidence="6 8" id="KW-0326">Glycosidase</keyword>
<dbReference type="InterPro" id="IPR023232">
    <property type="entry name" value="Glyco_hydro_2_AS"/>
</dbReference>
<dbReference type="InterPro" id="IPR006102">
    <property type="entry name" value="Ig-like_GH2"/>
</dbReference>
<dbReference type="InterPro" id="IPR006104">
    <property type="entry name" value="Glyco_hydro_2_N"/>
</dbReference>
<dbReference type="InterPro" id="IPR032312">
    <property type="entry name" value="LacZ_4"/>
</dbReference>
<dbReference type="Gene3D" id="3.20.20.80">
    <property type="entry name" value="Glycosidases"/>
    <property type="match status" value="1"/>
</dbReference>
<evidence type="ECO:0000256" key="5">
    <source>
        <dbReference type="ARBA" id="ARBA00022801"/>
    </source>
</evidence>
<dbReference type="Gene3D" id="2.60.120.260">
    <property type="entry name" value="Galactose-binding domain-like"/>
    <property type="match status" value="1"/>
</dbReference>
<evidence type="ECO:0000256" key="8">
    <source>
        <dbReference type="RuleBase" id="RU361154"/>
    </source>
</evidence>
<dbReference type="PROSITE" id="PS00608">
    <property type="entry name" value="GLYCOSYL_HYDROL_F2_2"/>
    <property type="match status" value="1"/>
</dbReference>
<dbReference type="InterPro" id="IPR036156">
    <property type="entry name" value="Beta-gal/glucu_dom_sf"/>
</dbReference>
<keyword evidence="5 8" id="KW-0378">Hydrolase</keyword>